<dbReference type="GO" id="GO:0005886">
    <property type="term" value="C:plasma membrane"/>
    <property type="evidence" value="ECO:0007669"/>
    <property type="project" value="UniProtKB-SubCell"/>
</dbReference>
<dbReference type="EMBL" id="BDEC01000060">
    <property type="protein sequence ID" value="GBD68709.1"/>
    <property type="molecule type" value="Genomic_DNA"/>
</dbReference>
<dbReference type="PANTHER" id="PTHR43663:SF1">
    <property type="entry name" value="CHROMATE TRANSPORTER"/>
    <property type="match status" value="1"/>
</dbReference>
<reference evidence="7 8" key="1">
    <citation type="submission" date="2016-05" db="EMBL/GenBank/DDBJ databases">
        <title>Whole genome sequencing of Tetragenococcus halophilus subsp. halophilus NISL 7118.</title>
        <authorList>
            <person name="Shiwa Y."/>
            <person name="Nishimura I."/>
            <person name="Yoshikawa H."/>
            <person name="Koyama Y."/>
            <person name="Oguma T."/>
        </authorList>
    </citation>
    <scope>NUCLEOTIDE SEQUENCE [LARGE SCALE GENOMIC DNA]</scope>
    <source>
        <strain evidence="7 8">NISL 7118</strain>
    </source>
</reference>
<evidence type="ECO:0000256" key="6">
    <source>
        <dbReference type="ARBA" id="ARBA00023136"/>
    </source>
</evidence>
<dbReference type="InterPro" id="IPR003370">
    <property type="entry name" value="Chromate_transpt"/>
</dbReference>
<evidence type="ECO:0000256" key="1">
    <source>
        <dbReference type="ARBA" id="ARBA00004651"/>
    </source>
</evidence>
<dbReference type="AlphaFoldDB" id="A0A2H6CUP6"/>
<keyword evidence="6" id="KW-0472">Membrane</keyword>
<name>A0A2H6CUP6_TETHA</name>
<proteinExistence type="inferred from homology"/>
<sequence>MNIFIDLFLTFSRIGVLTFGGGYAMLPILQREVVENKNWATDEELVDYYAIGQTTPGIIAVNTSTFIGQKQRGALGGIVATLGFVFPSYIIITLISMFMQNFSELAIIQNAFAGIRVSVYILILNAVLKLWKNSVVDKIGIFIFALVFILSVSTSWSPVIFIILAAFIGVATKLQEGRRQQK</sequence>
<accession>A0A2H6CUP6</accession>
<dbReference type="Proteomes" id="UP000236214">
    <property type="component" value="Unassembled WGS sequence"/>
</dbReference>
<evidence type="ECO:0000256" key="4">
    <source>
        <dbReference type="ARBA" id="ARBA00022692"/>
    </source>
</evidence>
<evidence type="ECO:0000256" key="3">
    <source>
        <dbReference type="ARBA" id="ARBA00022475"/>
    </source>
</evidence>
<evidence type="ECO:0000313" key="7">
    <source>
        <dbReference type="EMBL" id="GBD68709.1"/>
    </source>
</evidence>
<dbReference type="PANTHER" id="PTHR43663">
    <property type="entry name" value="CHROMATE TRANSPORT PROTEIN-RELATED"/>
    <property type="match status" value="1"/>
</dbReference>
<dbReference type="InterPro" id="IPR052518">
    <property type="entry name" value="CHR_Transporter"/>
</dbReference>
<gene>
    <name evidence="7" type="ORF">TEHN7118_1515</name>
</gene>
<comment type="similarity">
    <text evidence="2">Belongs to the chromate ion transporter (CHR) (TC 2.A.51) family.</text>
</comment>
<protein>
    <submittedName>
        <fullName evidence="7">Putative chromate transport protein</fullName>
    </submittedName>
</protein>
<comment type="subcellular location">
    <subcellularLocation>
        <location evidence="1">Cell membrane</location>
        <topology evidence="1">Multi-pass membrane protein</topology>
    </subcellularLocation>
</comment>
<dbReference type="GO" id="GO:0015109">
    <property type="term" value="F:chromate transmembrane transporter activity"/>
    <property type="evidence" value="ECO:0007669"/>
    <property type="project" value="InterPro"/>
</dbReference>
<comment type="caution">
    <text evidence="7">The sequence shown here is derived from an EMBL/GenBank/DDBJ whole genome shotgun (WGS) entry which is preliminary data.</text>
</comment>
<dbReference type="RefSeq" id="WP_014125227.1">
    <property type="nucleotide sequence ID" value="NZ_BDEB01000136.1"/>
</dbReference>
<keyword evidence="3" id="KW-1003">Cell membrane</keyword>
<keyword evidence="4" id="KW-0812">Transmembrane</keyword>
<evidence type="ECO:0000313" key="8">
    <source>
        <dbReference type="Proteomes" id="UP000236214"/>
    </source>
</evidence>
<keyword evidence="8" id="KW-1185">Reference proteome</keyword>
<keyword evidence="5" id="KW-1133">Transmembrane helix</keyword>
<evidence type="ECO:0000256" key="5">
    <source>
        <dbReference type="ARBA" id="ARBA00022989"/>
    </source>
</evidence>
<organism evidence="7 8">
    <name type="scientific">Tetragenococcus halophilus subsp. halophilus</name>
    <dbReference type="NCBI Taxonomy" id="1513897"/>
    <lineage>
        <taxon>Bacteria</taxon>
        <taxon>Bacillati</taxon>
        <taxon>Bacillota</taxon>
        <taxon>Bacilli</taxon>
        <taxon>Lactobacillales</taxon>
        <taxon>Enterococcaceae</taxon>
        <taxon>Tetragenococcus</taxon>
    </lineage>
</organism>
<dbReference type="Pfam" id="PF02417">
    <property type="entry name" value="Chromate_transp"/>
    <property type="match status" value="1"/>
</dbReference>
<evidence type="ECO:0000256" key="2">
    <source>
        <dbReference type="ARBA" id="ARBA00005262"/>
    </source>
</evidence>